<dbReference type="PANTHER" id="PTHR38886:SF1">
    <property type="entry name" value="NACHT-NTPASE AND P-LOOP NTPASES N-TERMINAL DOMAIN-CONTAINING PROTEIN"/>
    <property type="match status" value="1"/>
</dbReference>
<dbReference type="Proteomes" id="UP000053617">
    <property type="component" value="Unassembled WGS sequence"/>
</dbReference>
<dbReference type="GeneID" id="25292654"/>
<evidence type="ECO:0008006" key="3">
    <source>
        <dbReference type="Google" id="ProtNLM"/>
    </source>
</evidence>
<accession>A0A0D2FWL1</accession>
<dbReference type="OrthoDB" id="3045089at2759"/>
<gene>
    <name evidence="1" type="ORF">Z518_04583</name>
</gene>
<dbReference type="VEuPathDB" id="FungiDB:Z518_04583"/>
<dbReference type="AlphaFoldDB" id="A0A0D2FWL1"/>
<keyword evidence="2" id="KW-1185">Reference proteome</keyword>
<dbReference type="EMBL" id="KN847477">
    <property type="protein sequence ID" value="KIX06607.1"/>
    <property type="molecule type" value="Genomic_DNA"/>
</dbReference>
<proteinExistence type="predicted"/>
<reference evidence="1 2" key="1">
    <citation type="submission" date="2015-01" db="EMBL/GenBank/DDBJ databases">
        <title>The Genome Sequence of Rhinocladiella mackenzie CBS 650.93.</title>
        <authorList>
            <consortium name="The Broad Institute Genomics Platform"/>
            <person name="Cuomo C."/>
            <person name="de Hoog S."/>
            <person name="Gorbushina A."/>
            <person name="Stielow B."/>
            <person name="Teixiera M."/>
            <person name="Abouelleil A."/>
            <person name="Chapman S.B."/>
            <person name="Priest M."/>
            <person name="Young S.K."/>
            <person name="Wortman J."/>
            <person name="Nusbaum C."/>
            <person name="Birren B."/>
        </authorList>
    </citation>
    <scope>NUCLEOTIDE SEQUENCE [LARGE SCALE GENOMIC DNA]</scope>
    <source>
        <strain evidence="1 2">CBS 650.93</strain>
    </source>
</reference>
<dbReference type="HOGENOM" id="CLU_2159815_0_0_1"/>
<dbReference type="PANTHER" id="PTHR38886">
    <property type="entry name" value="SESA DOMAIN-CONTAINING PROTEIN"/>
    <property type="match status" value="1"/>
</dbReference>
<evidence type="ECO:0000313" key="2">
    <source>
        <dbReference type="Proteomes" id="UP000053617"/>
    </source>
</evidence>
<sequence length="111" mass="12377">MVVPVGGVGDILTISKLIYRIGLELKNSPESAPDYQDLLAELEALDRALKEIYTLRPAVHNLRRLDAIRAAAAACQRPLEEFLEKIKKFHSTLGSWGAKRRPVRSIGRSVQ</sequence>
<organism evidence="1 2">
    <name type="scientific">Rhinocladiella mackenziei CBS 650.93</name>
    <dbReference type="NCBI Taxonomy" id="1442369"/>
    <lineage>
        <taxon>Eukaryota</taxon>
        <taxon>Fungi</taxon>
        <taxon>Dikarya</taxon>
        <taxon>Ascomycota</taxon>
        <taxon>Pezizomycotina</taxon>
        <taxon>Eurotiomycetes</taxon>
        <taxon>Chaetothyriomycetidae</taxon>
        <taxon>Chaetothyriales</taxon>
        <taxon>Herpotrichiellaceae</taxon>
        <taxon>Rhinocladiella</taxon>
    </lineage>
</organism>
<dbReference type="RefSeq" id="XP_013273743.1">
    <property type="nucleotide sequence ID" value="XM_013418289.1"/>
</dbReference>
<dbReference type="STRING" id="1442369.A0A0D2FWL1"/>
<protein>
    <recommendedName>
        <fullName evidence="3">Fungal N-terminal domain-containing protein</fullName>
    </recommendedName>
</protein>
<name>A0A0D2FWL1_9EURO</name>
<evidence type="ECO:0000313" key="1">
    <source>
        <dbReference type="EMBL" id="KIX06607.1"/>
    </source>
</evidence>